<comment type="caution">
    <text evidence="2">The sequence shown here is derived from an EMBL/GenBank/DDBJ whole genome shotgun (WGS) entry which is preliminary data.</text>
</comment>
<reference evidence="2" key="1">
    <citation type="submission" date="2021-01" db="EMBL/GenBank/DDBJ databases">
        <title>Whole genome shotgun sequence of Actinocatenispora rupis NBRC 107355.</title>
        <authorList>
            <person name="Komaki H."/>
            <person name="Tamura T."/>
        </authorList>
    </citation>
    <scope>NUCLEOTIDE SEQUENCE</scope>
    <source>
        <strain evidence="2">NBRC 107355</strain>
    </source>
</reference>
<dbReference type="RefSeq" id="WP_203662371.1">
    <property type="nucleotide sequence ID" value="NZ_BAAAZM010000017.1"/>
</dbReference>
<feature type="transmembrane region" description="Helical" evidence="1">
    <location>
        <begin position="12"/>
        <end position="37"/>
    </location>
</feature>
<keyword evidence="1" id="KW-0472">Membrane</keyword>
<gene>
    <name evidence="2" type="ORF">Aru02nite_54290</name>
</gene>
<feature type="transmembrane region" description="Helical" evidence="1">
    <location>
        <begin position="78"/>
        <end position="97"/>
    </location>
</feature>
<proteinExistence type="predicted"/>
<keyword evidence="1" id="KW-0812">Transmembrane</keyword>
<sequence>MSTRTTANRGPLPALLRLVVTVQAVAVFVQAVTAGLLLSVPAGKPLHSAGAYTLFVVAMLHVPVAVLAWRPGGGSPRAILFAVVFLAVALVQVMLGIAHLTALHVPLGVLMFGGSVVQVVTIWTRRRAAAPVPA</sequence>
<keyword evidence="1" id="KW-1133">Transmembrane helix</keyword>
<name>A0A8J3NF48_9ACTN</name>
<organism evidence="2 3">
    <name type="scientific">Actinocatenispora rupis</name>
    <dbReference type="NCBI Taxonomy" id="519421"/>
    <lineage>
        <taxon>Bacteria</taxon>
        <taxon>Bacillati</taxon>
        <taxon>Actinomycetota</taxon>
        <taxon>Actinomycetes</taxon>
        <taxon>Micromonosporales</taxon>
        <taxon>Micromonosporaceae</taxon>
        <taxon>Actinocatenispora</taxon>
    </lineage>
</organism>
<keyword evidence="3" id="KW-1185">Reference proteome</keyword>
<feature type="transmembrane region" description="Helical" evidence="1">
    <location>
        <begin position="49"/>
        <end position="69"/>
    </location>
</feature>
<evidence type="ECO:0000256" key="1">
    <source>
        <dbReference type="SAM" id="Phobius"/>
    </source>
</evidence>
<dbReference type="EMBL" id="BOMB01000032">
    <property type="protein sequence ID" value="GID14540.1"/>
    <property type="molecule type" value="Genomic_DNA"/>
</dbReference>
<accession>A0A8J3NF48</accession>
<evidence type="ECO:0000313" key="3">
    <source>
        <dbReference type="Proteomes" id="UP000612808"/>
    </source>
</evidence>
<evidence type="ECO:0000313" key="2">
    <source>
        <dbReference type="EMBL" id="GID14540.1"/>
    </source>
</evidence>
<dbReference type="Proteomes" id="UP000612808">
    <property type="component" value="Unassembled WGS sequence"/>
</dbReference>
<protein>
    <submittedName>
        <fullName evidence="2">Uncharacterized protein</fullName>
    </submittedName>
</protein>
<dbReference type="AlphaFoldDB" id="A0A8J3NF48"/>
<feature type="transmembrane region" description="Helical" evidence="1">
    <location>
        <begin position="103"/>
        <end position="123"/>
    </location>
</feature>